<accession>A0ABU3MDF4</accession>
<evidence type="ECO:0000259" key="5">
    <source>
        <dbReference type="Pfam" id="PF02397"/>
    </source>
</evidence>
<dbReference type="EMBL" id="JAVVDO010000009">
    <property type="protein sequence ID" value="MDT8330951.1"/>
    <property type="molecule type" value="Genomic_DNA"/>
</dbReference>
<evidence type="ECO:0000256" key="2">
    <source>
        <dbReference type="ARBA" id="ARBA00023169"/>
    </source>
</evidence>
<dbReference type="Proteomes" id="UP001258945">
    <property type="component" value="Unassembled WGS sequence"/>
</dbReference>
<keyword evidence="4" id="KW-1133">Transmembrane helix</keyword>
<dbReference type="EC" id="2.7.8.-" evidence="6"/>
<gene>
    <name evidence="6" type="ORF">RQ831_07780</name>
</gene>
<organism evidence="6 7">
    <name type="scientific">Roseomonas gilardii</name>
    <dbReference type="NCBI Taxonomy" id="257708"/>
    <lineage>
        <taxon>Bacteria</taxon>
        <taxon>Pseudomonadati</taxon>
        <taxon>Pseudomonadota</taxon>
        <taxon>Alphaproteobacteria</taxon>
        <taxon>Acetobacterales</taxon>
        <taxon>Roseomonadaceae</taxon>
        <taxon>Roseomonas</taxon>
    </lineage>
</organism>
<sequence>MPEPGVEGFYALRVKRALDLAGAALLLALLWPLLLGTALATALAFGRPVLFRQERAGWRGRGFTILKLRSMRDPAWPGEPDSARLTGFGRRLRATGLDELPQLVNILRGEMSLVGPRPLPPAYTPLYTARQASRLAVRPGLLGPVTARGRNALPWEERLEWDARYVARVTLAGDIAIILASLALLLRGRGATAPGHASSPGFTGTTPAGQDAPPAAAPEARGAAPR</sequence>
<feature type="transmembrane region" description="Helical" evidence="4">
    <location>
        <begin position="20"/>
        <end position="45"/>
    </location>
</feature>
<evidence type="ECO:0000256" key="3">
    <source>
        <dbReference type="SAM" id="MobiDB-lite"/>
    </source>
</evidence>
<dbReference type="GO" id="GO:0016740">
    <property type="term" value="F:transferase activity"/>
    <property type="evidence" value="ECO:0007669"/>
    <property type="project" value="UniProtKB-KW"/>
</dbReference>
<dbReference type="InterPro" id="IPR003362">
    <property type="entry name" value="Bact_transf"/>
</dbReference>
<dbReference type="RefSeq" id="WP_314281540.1">
    <property type="nucleotide sequence ID" value="NZ_JAVVDO010000009.1"/>
</dbReference>
<keyword evidence="6" id="KW-0808">Transferase</keyword>
<feature type="compositionally biased region" description="Low complexity" evidence="3">
    <location>
        <begin position="203"/>
        <end position="226"/>
    </location>
</feature>
<comment type="similarity">
    <text evidence="1">Belongs to the bacterial sugar transferase family.</text>
</comment>
<keyword evidence="2" id="KW-0270">Exopolysaccharide synthesis</keyword>
<keyword evidence="7" id="KW-1185">Reference proteome</keyword>
<dbReference type="PANTHER" id="PTHR30576:SF10">
    <property type="entry name" value="SLL5057 PROTEIN"/>
    <property type="match status" value="1"/>
</dbReference>
<feature type="domain" description="Bacterial sugar transferase" evidence="5">
    <location>
        <begin position="15"/>
        <end position="185"/>
    </location>
</feature>
<evidence type="ECO:0000313" key="6">
    <source>
        <dbReference type="EMBL" id="MDT8330951.1"/>
    </source>
</evidence>
<name>A0ABU3MDF4_9PROT</name>
<evidence type="ECO:0000313" key="7">
    <source>
        <dbReference type="Proteomes" id="UP001258945"/>
    </source>
</evidence>
<dbReference type="Pfam" id="PF02397">
    <property type="entry name" value="Bac_transf"/>
    <property type="match status" value="1"/>
</dbReference>
<comment type="caution">
    <text evidence="6">The sequence shown here is derived from an EMBL/GenBank/DDBJ whole genome shotgun (WGS) entry which is preliminary data.</text>
</comment>
<evidence type="ECO:0000256" key="4">
    <source>
        <dbReference type="SAM" id="Phobius"/>
    </source>
</evidence>
<evidence type="ECO:0000256" key="1">
    <source>
        <dbReference type="ARBA" id="ARBA00006464"/>
    </source>
</evidence>
<reference evidence="6 7" key="1">
    <citation type="journal article" date="2019" name="Microb. Pathog.">
        <title>Comparison of VITEK 2, MALDI-TOF MS, 16S rRNA gene sequencing, and whole-genome sequencing for identification of Roseomonas mucosa.</title>
        <authorList>
            <person name="Rudolph W.W."/>
            <person name="Gunzer F."/>
            <person name="Trauth M."/>
            <person name="Bunk B."/>
            <person name="Bigge R."/>
            <person name="Schrottner P."/>
        </authorList>
    </citation>
    <scope>NUCLEOTIDE SEQUENCE [LARGE SCALE GENOMIC DNA]</scope>
    <source>
        <strain evidence="6 7">DSM 103800</strain>
    </source>
</reference>
<keyword evidence="4" id="KW-0812">Transmembrane</keyword>
<protein>
    <submittedName>
        <fullName evidence="6">Sugar transferase</fullName>
        <ecNumber evidence="6">2.7.8.-</ecNumber>
    </submittedName>
</protein>
<feature type="region of interest" description="Disordered" evidence="3">
    <location>
        <begin position="194"/>
        <end position="226"/>
    </location>
</feature>
<proteinExistence type="inferred from homology"/>
<keyword evidence="4" id="KW-0472">Membrane</keyword>
<dbReference type="PANTHER" id="PTHR30576">
    <property type="entry name" value="COLANIC BIOSYNTHESIS UDP-GLUCOSE LIPID CARRIER TRANSFERASE"/>
    <property type="match status" value="1"/>
</dbReference>